<dbReference type="AlphaFoldDB" id="F8FKA7"/>
<dbReference type="KEGG" id="pms:KNP414_06266"/>
<dbReference type="EMBL" id="CP002869">
    <property type="protein sequence ID" value="AEI44788.1"/>
    <property type="molecule type" value="Genomic_DNA"/>
</dbReference>
<reference evidence="2" key="1">
    <citation type="submission" date="2011-06" db="EMBL/GenBank/DDBJ databases">
        <title>Complete genome sequence of Paenibacillus mucilaginosus KNP414.</title>
        <authorList>
            <person name="Wang J."/>
            <person name="Hu S."/>
            <person name="Hu X."/>
            <person name="Zhang B."/>
            <person name="Dong D."/>
            <person name="Zhang S."/>
            <person name="Zhao K."/>
            <person name="Wu D."/>
        </authorList>
    </citation>
    <scope>NUCLEOTIDE SEQUENCE [LARGE SCALE GENOMIC DNA]</scope>
    <source>
        <strain evidence="2">KNP414</strain>
    </source>
</reference>
<organism evidence="1 2">
    <name type="scientific">Paenibacillus mucilaginosus (strain KNP414)</name>
    <dbReference type="NCBI Taxonomy" id="1036673"/>
    <lineage>
        <taxon>Bacteria</taxon>
        <taxon>Bacillati</taxon>
        <taxon>Bacillota</taxon>
        <taxon>Bacilli</taxon>
        <taxon>Bacillales</taxon>
        <taxon>Paenibacillaceae</taxon>
        <taxon>Paenibacillus</taxon>
    </lineage>
</organism>
<proteinExistence type="predicted"/>
<dbReference type="PATRIC" id="fig|1036673.3.peg.5826"/>
<accession>F8FKA7</accession>
<dbReference type="HOGENOM" id="CLU_3330991_0_0_9"/>
<evidence type="ECO:0000313" key="2">
    <source>
        <dbReference type="Proteomes" id="UP000006620"/>
    </source>
</evidence>
<evidence type="ECO:0000313" key="1">
    <source>
        <dbReference type="EMBL" id="AEI44788.1"/>
    </source>
</evidence>
<name>F8FKA7_PAEMK</name>
<sequence length="38" mass="4409">MQFKDVELIVHLIQLYKTHSGTYNLAVEGDEQGFKSIR</sequence>
<reference evidence="1 2" key="2">
    <citation type="journal article" date="2013" name="Genome Announc.">
        <title>Genome Sequence of Growth-Improving Paenibacillus mucilaginosus Strain KNP414.</title>
        <authorList>
            <person name="Lu J.J."/>
            <person name="Wang J.F."/>
            <person name="Hu X.F."/>
        </authorList>
    </citation>
    <scope>NUCLEOTIDE SEQUENCE [LARGE SCALE GENOMIC DNA]</scope>
    <source>
        <strain evidence="1 2">KNP414</strain>
    </source>
</reference>
<gene>
    <name evidence="1" type="ordered locus">KNP414_06266</name>
</gene>
<protein>
    <submittedName>
        <fullName evidence="1">Uncharacterized protein</fullName>
    </submittedName>
</protein>
<dbReference type="Proteomes" id="UP000006620">
    <property type="component" value="Chromosome"/>
</dbReference>